<dbReference type="RefSeq" id="XP_011118120.1">
    <property type="nucleotide sequence ID" value="XM_011119818.1"/>
</dbReference>
<accession>G1X0V8</accession>
<dbReference type="OMA" id="MERPWSA"/>
<feature type="compositionally biased region" description="Polar residues" evidence="1">
    <location>
        <begin position="1"/>
        <end position="16"/>
    </location>
</feature>
<dbReference type="GO" id="GO:0009116">
    <property type="term" value="P:nucleoside metabolic process"/>
    <property type="evidence" value="ECO:0007669"/>
    <property type="project" value="InterPro"/>
</dbReference>
<dbReference type="Pfam" id="PF24476">
    <property type="entry name" value="DUF7580"/>
    <property type="match status" value="1"/>
</dbReference>
<dbReference type="InterPro" id="IPR056002">
    <property type="entry name" value="DUF7580"/>
</dbReference>
<dbReference type="Proteomes" id="UP000008784">
    <property type="component" value="Unassembled WGS sequence"/>
</dbReference>
<evidence type="ECO:0000313" key="3">
    <source>
        <dbReference type="EMBL" id="EGX53248.1"/>
    </source>
</evidence>
<sequence>MPYSTPSPSKLTSANPPSYDESERLGRAPTISKQPHGCQCKLTSKEAYGKTVHTLSDNVPEWVLFEAVQPLFASNLPWKLQRSNGTLSAFDIQTLNSRNTLDFFKYEMKRLPDSAPGKKLSCEVYGNCLETLIDLLDLLEHLVQDHILAAPYIKELNSIVVVKPHDPSPLAPPELCVENLKPDASQYTSCAETGSSKFDEPPASSNSLKNTQSFTKLRALAKFVDIALEDGTDLEQACCAYLRLDRTSEDYEEGVDVLSSFNTCFESPDVSGSPKQLDFTYALEIPKTRWDDIGPSNSSGLLFDILRKKVGGCQGGQKQKHQVMLRLNGFQLEDNPMAFDVFFHPCRQSDFWQESRFTPTGKNTHNFARREFIHNLCNYVHCYSEESNLTVLNIAFDKKQLFATTSDILAHAGASPEMSLEDLLESKFLRKPTAGGVFNPGDKAVLALSLSRCLLHFFQGPWMERPWSAESVHFLEKKVHSEILDIHHPYIRYAMPNEGTAVTEPKFAKFQTVMLSFARLLLEIETGERIVIDSLLESKPEDVRESLSDILDRQDEPRGPYYLAVEGCLKFKASLASVQRRDPKMELDYHIRKVIYTTVVKHLEQNLSYFRNHKKLLGRRNVQVADRLMKSASEPAMNYSPSIQQIKVNSEAPKHPDTAQKSKYTIGWVCAIAIELAAVKALLDEEYDPLPMHYTETNVYAFGRMGKHNIVIACLPAGKYGTVSAATVASEMRWHFPDIRFYLMVGVGGGVPSEANDIRLGDVVVSLPTGISGGVIQYEFGKTVSEGKFQYAGSLNAPPPLLLNALTHIRAINTKRLGAILEDIILSAGTTDDRFSRPAQDRLFVANYDHLGQQESCEKCDPIMLVDRKFRENNYPTAYRSQT</sequence>
<dbReference type="InParanoid" id="G1X0V8"/>
<keyword evidence="4" id="KW-1185">Reference proteome</keyword>
<dbReference type="PANTHER" id="PTHR46082:SF11">
    <property type="entry name" value="AAA+ ATPASE DOMAIN-CONTAINING PROTEIN-RELATED"/>
    <property type="match status" value="1"/>
</dbReference>
<feature type="domain" description="DUF7580" evidence="2">
    <location>
        <begin position="298"/>
        <end position="609"/>
    </location>
</feature>
<dbReference type="GeneID" id="22889052"/>
<gene>
    <name evidence="3" type="ORF">AOL_s00006g509</name>
</gene>
<dbReference type="STRING" id="756982.G1X0V8"/>
<protein>
    <recommendedName>
        <fullName evidence="2">DUF7580 domain-containing protein</fullName>
    </recommendedName>
</protein>
<comment type="caution">
    <text evidence="3">The sequence shown here is derived from an EMBL/GenBank/DDBJ whole genome shotgun (WGS) entry which is preliminary data.</text>
</comment>
<dbReference type="InterPro" id="IPR053137">
    <property type="entry name" value="NLR-like"/>
</dbReference>
<reference evidence="3 4" key="1">
    <citation type="journal article" date="2011" name="PLoS Pathog.">
        <title>Genomic and proteomic analyses of the fungus Arthrobotrys oligospora provide insights into nematode-trap formation.</title>
        <authorList>
            <person name="Yang J."/>
            <person name="Wang L."/>
            <person name="Ji X."/>
            <person name="Feng Y."/>
            <person name="Li X."/>
            <person name="Zou C."/>
            <person name="Xu J."/>
            <person name="Ren Y."/>
            <person name="Mi Q."/>
            <person name="Wu J."/>
            <person name="Liu S."/>
            <person name="Liu Y."/>
            <person name="Huang X."/>
            <person name="Wang H."/>
            <person name="Niu X."/>
            <person name="Li J."/>
            <person name="Liang L."/>
            <person name="Luo Y."/>
            <person name="Ji K."/>
            <person name="Zhou W."/>
            <person name="Yu Z."/>
            <person name="Li G."/>
            <person name="Liu Y."/>
            <person name="Li L."/>
            <person name="Qiao M."/>
            <person name="Feng L."/>
            <person name="Zhang K.-Q."/>
        </authorList>
    </citation>
    <scope>NUCLEOTIDE SEQUENCE [LARGE SCALE GENOMIC DNA]</scope>
    <source>
        <strain evidence="4">ATCC 24927 / CBS 115.81 / DSM 1491</strain>
    </source>
</reference>
<dbReference type="HOGENOM" id="CLU_326234_0_0_1"/>
<evidence type="ECO:0000259" key="2">
    <source>
        <dbReference type="Pfam" id="PF24476"/>
    </source>
</evidence>
<dbReference type="SUPFAM" id="SSF53167">
    <property type="entry name" value="Purine and uridine phosphorylases"/>
    <property type="match status" value="1"/>
</dbReference>
<dbReference type="eggNOG" id="ENOG502RWZI">
    <property type="taxonomic scope" value="Eukaryota"/>
</dbReference>
<dbReference type="PANTHER" id="PTHR46082">
    <property type="entry name" value="ATP/GTP-BINDING PROTEIN-RELATED"/>
    <property type="match status" value="1"/>
</dbReference>
<dbReference type="EMBL" id="ADOT01000013">
    <property type="protein sequence ID" value="EGX53248.1"/>
    <property type="molecule type" value="Genomic_DNA"/>
</dbReference>
<evidence type="ECO:0000256" key="1">
    <source>
        <dbReference type="SAM" id="MobiDB-lite"/>
    </source>
</evidence>
<feature type="region of interest" description="Disordered" evidence="1">
    <location>
        <begin position="1"/>
        <end position="35"/>
    </location>
</feature>
<proteinExistence type="predicted"/>
<name>G1X0V8_ARTOA</name>
<dbReference type="InterPro" id="IPR035994">
    <property type="entry name" value="Nucleoside_phosphorylase_sf"/>
</dbReference>
<dbReference type="Gene3D" id="3.40.50.1580">
    <property type="entry name" value="Nucleoside phosphorylase domain"/>
    <property type="match status" value="1"/>
</dbReference>
<organism evidence="3 4">
    <name type="scientific">Arthrobotrys oligospora (strain ATCC 24927 / CBS 115.81 / DSM 1491)</name>
    <name type="common">Nematode-trapping fungus</name>
    <name type="synonym">Didymozoophaga oligospora</name>
    <dbReference type="NCBI Taxonomy" id="756982"/>
    <lineage>
        <taxon>Eukaryota</taxon>
        <taxon>Fungi</taxon>
        <taxon>Dikarya</taxon>
        <taxon>Ascomycota</taxon>
        <taxon>Pezizomycotina</taxon>
        <taxon>Orbiliomycetes</taxon>
        <taxon>Orbiliales</taxon>
        <taxon>Orbiliaceae</taxon>
        <taxon>Orbilia</taxon>
        <taxon>Orbilia oligospora</taxon>
    </lineage>
</organism>
<dbReference type="AlphaFoldDB" id="G1X0V8"/>
<dbReference type="OrthoDB" id="1577640at2759"/>
<dbReference type="GO" id="GO:0003824">
    <property type="term" value="F:catalytic activity"/>
    <property type="evidence" value="ECO:0007669"/>
    <property type="project" value="InterPro"/>
</dbReference>
<evidence type="ECO:0000313" key="4">
    <source>
        <dbReference type="Proteomes" id="UP000008784"/>
    </source>
</evidence>